<reference evidence="2" key="1">
    <citation type="submission" date="2014-05" db="EMBL/GenBank/DDBJ databases">
        <title>The transcriptome of the halophilic microalga Tetraselmis sp. GSL018 isolated from the Great Salt Lake, Utah.</title>
        <authorList>
            <person name="Jinkerson R.E."/>
            <person name="D'Adamo S."/>
            <person name="Posewitz M.C."/>
        </authorList>
    </citation>
    <scope>NUCLEOTIDE SEQUENCE</scope>
    <source>
        <strain evidence="2">GSL018</strain>
    </source>
</reference>
<dbReference type="Pfam" id="PF15249">
    <property type="entry name" value="GLTSCR1"/>
    <property type="match status" value="1"/>
</dbReference>
<accession>A0A061R425</accession>
<dbReference type="InterPro" id="IPR015671">
    <property type="entry name" value="GSCR1_dom"/>
</dbReference>
<proteinExistence type="predicted"/>
<gene>
    <name evidence="2" type="ORF">TSPGSL018_16371</name>
</gene>
<organism evidence="2">
    <name type="scientific">Tetraselmis sp. GSL018</name>
    <dbReference type="NCBI Taxonomy" id="582737"/>
    <lineage>
        <taxon>Eukaryota</taxon>
        <taxon>Viridiplantae</taxon>
        <taxon>Chlorophyta</taxon>
        <taxon>core chlorophytes</taxon>
        <taxon>Chlorodendrophyceae</taxon>
        <taxon>Chlorodendrales</taxon>
        <taxon>Chlorodendraceae</taxon>
        <taxon>Tetraselmis</taxon>
    </lineage>
</organism>
<evidence type="ECO:0000259" key="1">
    <source>
        <dbReference type="Pfam" id="PF15249"/>
    </source>
</evidence>
<evidence type="ECO:0000313" key="2">
    <source>
        <dbReference type="EMBL" id="JAC65286.1"/>
    </source>
</evidence>
<feature type="domain" description="GLTSCR protein conserved" evidence="1">
    <location>
        <begin position="30"/>
        <end position="141"/>
    </location>
</feature>
<dbReference type="EMBL" id="GBEZ01021463">
    <property type="protein sequence ID" value="JAC65286.1"/>
    <property type="molecule type" value="Transcribed_RNA"/>
</dbReference>
<sequence>MSKPKSRSPLSTVLQPTPISQQLLHRFQSDCAAVSNPDISTPFLNAEDAVHRLLPFHLLASEDEDEADIDETQDGQGSNLLCSRRDLWRDLCFKKSMEVHAKITQLRERLDKFESKLSEPERPRPEEEYALQQICLEEAHRWKAGQQTARTS</sequence>
<name>A0A061R425_9CHLO</name>
<dbReference type="AlphaFoldDB" id="A0A061R425"/>
<protein>
    <recommendedName>
        <fullName evidence="1">GLTSCR protein conserved domain-containing protein</fullName>
    </recommendedName>
</protein>